<dbReference type="Proteomes" id="UP001191004">
    <property type="component" value="Unassembled WGS sequence"/>
</dbReference>
<dbReference type="RefSeq" id="WP_129603800.1">
    <property type="nucleotide sequence ID" value="NZ_PRLL01000001.1"/>
</dbReference>
<accession>A0ABY0FM03</accession>
<name>A0ABY0FM03_9BACT</name>
<proteinExistence type="predicted"/>
<evidence type="ECO:0000256" key="1">
    <source>
        <dbReference type="SAM" id="Phobius"/>
    </source>
</evidence>
<dbReference type="EMBL" id="PRLL01000001">
    <property type="protein sequence ID" value="RYC73987.1"/>
    <property type="molecule type" value="Genomic_DNA"/>
</dbReference>
<gene>
    <name evidence="2" type="ORF">G3KMM_00027</name>
</gene>
<keyword evidence="3" id="KW-1185">Reference proteome</keyword>
<organism evidence="2 3">
    <name type="scientific">Candidatus Nanosyncoccus nanoralicus</name>
    <dbReference type="NCBI Taxonomy" id="2171996"/>
    <lineage>
        <taxon>Bacteria</taxon>
        <taxon>Candidatus Saccharimonadota</taxon>
        <taxon>Candidatus Nanosyncoccalia</taxon>
        <taxon>Candidatus Nanosyncoccales</taxon>
        <taxon>Candidatus Nanosyncoccaceae</taxon>
        <taxon>Candidatus Nanosyncoccus</taxon>
    </lineage>
</organism>
<reference evidence="2 3" key="1">
    <citation type="journal article" date="2018" name="bioRxiv">
        <title>Evidence of independent acquisition and adaption of ultra-small bacteria to human hosts across the highly diverse yet reduced genomes of the phylum Saccharibacteria.</title>
        <authorList>
            <person name="McLean J.S."/>
            <person name="Bor B."/>
            <person name="To T.T."/>
            <person name="Liu Q."/>
            <person name="Kearns K.A."/>
            <person name="Solden L.M."/>
            <person name="Wrighton K.C."/>
            <person name="He X."/>
            <person name="Shi W."/>
        </authorList>
    </citation>
    <scope>NUCLEOTIDE SEQUENCE [LARGE SCALE GENOMIC DNA]</scope>
    <source>
        <strain evidence="2 3">TM7_KMM_G3_1_HOT_351</strain>
    </source>
</reference>
<keyword evidence="1" id="KW-1133">Transmembrane helix</keyword>
<feature type="transmembrane region" description="Helical" evidence="1">
    <location>
        <begin position="217"/>
        <end position="242"/>
    </location>
</feature>
<evidence type="ECO:0000313" key="2">
    <source>
        <dbReference type="EMBL" id="RYC73987.1"/>
    </source>
</evidence>
<sequence length="250" mass="28252">MGGFIKKEHQEEKGRLSQLFKQIKTWQLLLALIPLLFLTATFLRFDHLKMHDLKNKVLQADQGKTADGKEITSQEEIDQNLKTTLTNLKQYTESHIIINFIEKNGRNVLTFGTGPFYLENQYNRKATAALAEAENQLKQTGDNNPNGNIFAKAMEICKPQAIAHGWAWNSPGYLNCMTGVINSYPSTDQLTTSLAANIPPTSLYRYDFSSPVWAPNLAGFSVLLCLLIFILILLRFIGFLILRIAIIFIK</sequence>
<protein>
    <submittedName>
        <fullName evidence="2">Uncharacterized protein</fullName>
    </submittedName>
</protein>
<comment type="caution">
    <text evidence="2">The sequence shown here is derived from an EMBL/GenBank/DDBJ whole genome shotgun (WGS) entry which is preliminary data.</text>
</comment>
<keyword evidence="1" id="KW-0472">Membrane</keyword>
<keyword evidence="1" id="KW-0812">Transmembrane</keyword>
<feature type="transmembrane region" description="Helical" evidence="1">
    <location>
        <begin position="25"/>
        <end position="45"/>
    </location>
</feature>
<evidence type="ECO:0000313" key="3">
    <source>
        <dbReference type="Proteomes" id="UP001191004"/>
    </source>
</evidence>
<reference evidence="2 3" key="2">
    <citation type="journal article" date="2020" name="Cell Rep.">
        <title>Acquisition and Adaptation of Ultra-small Parasitic Reduced Genome Bacteria to Mammalian Hosts.</title>
        <authorList>
            <person name="McLean J.S."/>
            <person name="Bor B."/>
            <person name="Kerns K.A."/>
            <person name="Liu Q."/>
            <person name="To T.T."/>
            <person name="Solden L."/>
            <person name="Hendrickson E.L."/>
            <person name="Wrighton K."/>
            <person name="Shi W."/>
            <person name="He X."/>
        </authorList>
    </citation>
    <scope>NUCLEOTIDE SEQUENCE [LARGE SCALE GENOMIC DNA]</scope>
    <source>
        <strain evidence="2 3">TM7_KMM_G3_1_HOT_351</strain>
    </source>
</reference>